<dbReference type="SUPFAM" id="SSF51395">
    <property type="entry name" value="FMN-linked oxidoreductases"/>
    <property type="match status" value="1"/>
</dbReference>
<dbReference type="AlphaFoldDB" id="A0A7J7K8T8"/>
<keyword evidence="4" id="KW-0819">tRNA processing</keyword>
<keyword evidence="2" id="KW-0285">Flavoprotein</keyword>
<evidence type="ECO:0000259" key="6">
    <source>
        <dbReference type="Pfam" id="PF01207"/>
    </source>
</evidence>
<dbReference type="GO" id="GO:0017150">
    <property type="term" value="F:tRNA dihydrouridine synthase activity"/>
    <property type="evidence" value="ECO:0007669"/>
    <property type="project" value="InterPro"/>
</dbReference>
<dbReference type="OrthoDB" id="10262250at2759"/>
<dbReference type="InterPro" id="IPR018517">
    <property type="entry name" value="tRNA_hU_synthase_CS"/>
</dbReference>
<dbReference type="PANTHER" id="PTHR45936">
    <property type="entry name" value="TRNA-DIHYDROURIDINE(20) SYNTHASE [NAD(P)+]-LIKE"/>
    <property type="match status" value="1"/>
</dbReference>
<organism evidence="7 8">
    <name type="scientific">Bugula neritina</name>
    <name type="common">Brown bryozoan</name>
    <name type="synonym">Sertularia neritina</name>
    <dbReference type="NCBI Taxonomy" id="10212"/>
    <lineage>
        <taxon>Eukaryota</taxon>
        <taxon>Metazoa</taxon>
        <taxon>Spiralia</taxon>
        <taxon>Lophotrochozoa</taxon>
        <taxon>Bryozoa</taxon>
        <taxon>Gymnolaemata</taxon>
        <taxon>Cheilostomatida</taxon>
        <taxon>Flustrina</taxon>
        <taxon>Buguloidea</taxon>
        <taxon>Bugulidae</taxon>
        <taxon>Bugula</taxon>
    </lineage>
</organism>
<proteinExistence type="predicted"/>
<reference evidence="7" key="1">
    <citation type="submission" date="2020-06" db="EMBL/GenBank/DDBJ databases">
        <title>Draft genome of Bugula neritina, a colonial animal packing powerful symbionts and potential medicines.</title>
        <authorList>
            <person name="Rayko M."/>
        </authorList>
    </citation>
    <scope>NUCLEOTIDE SEQUENCE [LARGE SCALE GENOMIC DNA]</scope>
    <source>
        <strain evidence="7">Kwan_BN1</strain>
    </source>
</reference>
<protein>
    <submittedName>
        <fullName evidence="7">DUS2</fullName>
    </submittedName>
</protein>
<name>A0A7J7K8T8_BUGNE</name>
<dbReference type="PROSITE" id="PS01136">
    <property type="entry name" value="UPF0034"/>
    <property type="match status" value="1"/>
</dbReference>
<evidence type="ECO:0000256" key="2">
    <source>
        <dbReference type="ARBA" id="ARBA00022630"/>
    </source>
</evidence>
<evidence type="ECO:0000256" key="1">
    <source>
        <dbReference type="ARBA" id="ARBA00001917"/>
    </source>
</evidence>
<dbReference type="EMBL" id="VXIV02000946">
    <property type="protein sequence ID" value="KAF6035050.1"/>
    <property type="molecule type" value="Genomic_DNA"/>
</dbReference>
<sequence>MSLYENSVILAPMVRIGTLPSRLLSLRYGADLVYTEEMIDFKMLKTRRVVNEMLNTVDFVMDDGTVAFRTCDAEKDRVIFQIGTCHAKRALKVAKMVEKDVAGIDINMGCPKTFSISGGMGAALLKQPDLVKEILTELTSNLSIPVTCKVRCLSTVEETVQFCKMAESTGIHALAIHGRTRDERPRHKCKHSYIQDVARELQIPVIANGGSSDIKKFSDIEKFRLACGASSVMVARAAEWNLSVFRKEGPLDKLELIEEYIKLAVDYDNHWTNTKYCIQQTLGSEVQTEQGTQLLASKSPEDIYTVYGMMDYYNSVHERHQLYLAKQQEVEERGYDTIKGLKVKVISDEATGRALSYESNYVYNRKVSHENQTPKILLRECQETDPESRRFRCTMIYSNVKYISNQWHKRKMWAEQAACVIYMKLNDLQVPGLELSEPTSASVTTSSTRLTLGDTELQVSVTYRDGDAVSYSTGHCFSSETADGQSPSAMETLCRHLLKQRLEEPEYDIISDSTGRITNSLLRHSGIEYINTHSYETRKEAVNAVCHLYLLANKISSKSTHQQRVIALSSVQQLLDFQLKTAIPVAVSSSGSVFQSVSSSQCLPVAVSSSGSVFQSVSSSQCLPVSVFQCSVFQWQCLPVSVFQSVSSSQCLPVSVFQWQCLPVSVFQSVSSSQCLPVAVSSSQCLPVAVSSSGSVFQSVSSSQCLPVSVFQSVSSSQCLPVTVVTVV</sequence>
<dbReference type="Proteomes" id="UP000593567">
    <property type="component" value="Unassembled WGS sequence"/>
</dbReference>
<accession>A0A7J7K8T8</accession>
<feature type="domain" description="DUS-like FMN-binding" evidence="6">
    <location>
        <begin position="9"/>
        <end position="252"/>
    </location>
</feature>
<dbReference type="Gene3D" id="3.20.20.70">
    <property type="entry name" value="Aldolase class I"/>
    <property type="match status" value="1"/>
</dbReference>
<dbReference type="CDD" id="cd02801">
    <property type="entry name" value="DUS_like_FMN"/>
    <property type="match status" value="1"/>
</dbReference>
<gene>
    <name evidence="7" type="ORF">EB796_006646</name>
</gene>
<dbReference type="GO" id="GO:0005737">
    <property type="term" value="C:cytoplasm"/>
    <property type="evidence" value="ECO:0007669"/>
    <property type="project" value="TreeGrafter"/>
</dbReference>
<dbReference type="InterPro" id="IPR013785">
    <property type="entry name" value="Aldolase_TIM"/>
</dbReference>
<dbReference type="Pfam" id="PF01207">
    <property type="entry name" value="Dus"/>
    <property type="match status" value="1"/>
</dbReference>
<dbReference type="InterPro" id="IPR035587">
    <property type="entry name" value="DUS-like_FMN-bd"/>
</dbReference>
<evidence type="ECO:0000256" key="4">
    <source>
        <dbReference type="ARBA" id="ARBA00022694"/>
    </source>
</evidence>
<evidence type="ECO:0000256" key="5">
    <source>
        <dbReference type="ARBA" id="ARBA00023002"/>
    </source>
</evidence>
<evidence type="ECO:0000256" key="3">
    <source>
        <dbReference type="ARBA" id="ARBA00022643"/>
    </source>
</evidence>
<keyword evidence="5" id="KW-0560">Oxidoreductase</keyword>
<dbReference type="PANTHER" id="PTHR45936:SF1">
    <property type="entry name" value="TRNA-DIHYDROURIDINE(20) SYNTHASE [NAD(P)+]-LIKE"/>
    <property type="match status" value="1"/>
</dbReference>
<dbReference type="GO" id="GO:0050660">
    <property type="term" value="F:flavin adenine dinucleotide binding"/>
    <property type="evidence" value="ECO:0007669"/>
    <property type="project" value="InterPro"/>
</dbReference>
<keyword evidence="8" id="KW-1185">Reference proteome</keyword>
<comment type="caution">
    <text evidence="7">The sequence shown here is derived from an EMBL/GenBank/DDBJ whole genome shotgun (WGS) entry which is preliminary data.</text>
</comment>
<dbReference type="InterPro" id="IPR052582">
    <property type="entry name" value="tRNA-DUS-like"/>
</dbReference>
<keyword evidence="3" id="KW-0288">FMN</keyword>
<evidence type="ECO:0000313" key="7">
    <source>
        <dbReference type="EMBL" id="KAF6035050.1"/>
    </source>
</evidence>
<comment type="cofactor">
    <cofactor evidence="1">
        <name>FMN</name>
        <dbReference type="ChEBI" id="CHEBI:58210"/>
    </cofactor>
</comment>
<evidence type="ECO:0000313" key="8">
    <source>
        <dbReference type="Proteomes" id="UP000593567"/>
    </source>
</evidence>